<dbReference type="PANTHER" id="PTHR46927:SF3">
    <property type="entry name" value="THAP-TYPE DOMAIN-CONTAINING PROTEIN"/>
    <property type="match status" value="1"/>
</dbReference>
<dbReference type="InterPro" id="IPR038441">
    <property type="entry name" value="THAP_Znf_sf"/>
</dbReference>
<keyword evidence="2 5" id="KW-0863">Zinc-finger</keyword>
<dbReference type="InterPro" id="IPR006612">
    <property type="entry name" value="THAP_Znf"/>
</dbReference>
<dbReference type="GO" id="GO:0008270">
    <property type="term" value="F:zinc ion binding"/>
    <property type="evidence" value="ECO:0007669"/>
    <property type="project" value="UniProtKB-KW"/>
</dbReference>
<dbReference type="AlphaFoldDB" id="A0A6P7F460"/>
<evidence type="ECO:0000256" key="3">
    <source>
        <dbReference type="ARBA" id="ARBA00022833"/>
    </source>
</evidence>
<dbReference type="RefSeq" id="XP_028130464.1">
    <property type="nucleotide sequence ID" value="XM_028274663.1"/>
</dbReference>
<feature type="domain" description="THAP-type" evidence="6">
    <location>
        <begin position="1"/>
        <end position="84"/>
    </location>
</feature>
<evidence type="ECO:0000256" key="1">
    <source>
        <dbReference type="ARBA" id="ARBA00022723"/>
    </source>
</evidence>
<dbReference type="PROSITE" id="PS50950">
    <property type="entry name" value="ZF_THAP"/>
    <property type="match status" value="1"/>
</dbReference>
<sequence>MASCAFPLCTNNKRKNQKKSTGITFHSFPKDVERRKAWVQFVHRENWEPATSSKLCTKHFAERDVDRTSLVCIRLRENAVPTIGESQFLEKINISSLREPPASYITGGATSRQKGTGCIQQRAAPNISSCSDLRPQHLPTVTV</sequence>
<dbReference type="Gene3D" id="6.20.210.20">
    <property type="entry name" value="THAP domain"/>
    <property type="match status" value="1"/>
</dbReference>
<dbReference type="SUPFAM" id="SSF57716">
    <property type="entry name" value="Glucocorticoid receptor-like (DNA-binding domain)"/>
    <property type="match status" value="1"/>
</dbReference>
<keyword evidence="1" id="KW-0479">Metal-binding</keyword>
<name>A0A6P7F460_DIAVI</name>
<dbReference type="InParanoid" id="A0A6P7F460"/>
<dbReference type="SMART" id="SM00980">
    <property type="entry name" value="THAP"/>
    <property type="match status" value="1"/>
</dbReference>
<dbReference type="InterPro" id="IPR052224">
    <property type="entry name" value="THAP_domain_protein"/>
</dbReference>
<dbReference type="PANTHER" id="PTHR46927">
    <property type="entry name" value="AGAP005574-PA"/>
    <property type="match status" value="1"/>
</dbReference>
<dbReference type="GO" id="GO:0003677">
    <property type="term" value="F:DNA binding"/>
    <property type="evidence" value="ECO:0007669"/>
    <property type="project" value="UniProtKB-UniRule"/>
</dbReference>
<keyword evidence="3" id="KW-0862">Zinc</keyword>
<gene>
    <name evidence="7" type="primary">LOC114326331</name>
</gene>
<dbReference type="SMART" id="SM00692">
    <property type="entry name" value="DM3"/>
    <property type="match status" value="1"/>
</dbReference>
<protein>
    <submittedName>
        <fullName evidence="7">THAP domain-containing protein 2-like</fullName>
    </submittedName>
</protein>
<evidence type="ECO:0000259" key="6">
    <source>
        <dbReference type="PROSITE" id="PS50950"/>
    </source>
</evidence>
<evidence type="ECO:0000256" key="2">
    <source>
        <dbReference type="ARBA" id="ARBA00022771"/>
    </source>
</evidence>
<keyword evidence="4 5" id="KW-0238">DNA-binding</keyword>
<evidence type="ECO:0000256" key="5">
    <source>
        <dbReference type="PROSITE-ProRule" id="PRU00309"/>
    </source>
</evidence>
<organism evidence="7">
    <name type="scientific">Diabrotica virgifera virgifera</name>
    <name type="common">western corn rootworm</name>
    <dbReference type="NCBI Taxonomy" id="50390"/>
    <lineage>
        <taxon>Eukaryota</taxon>
        <taxon>Metazoa</taxon>
        <taxon>Ecdysozoa</taxon>
        <taxon>Arthropoda</taxon>
        <taxon>Hexapoda</taxon>
        <taxon>Insecta</taxon>
        <taxon>Pterygota</taxon>
        <taxon>Neoptera</taxon>
        <taxon>Endopterygota</taxon>
        <taxon>Coleoptera</taxon>
        <taxon>Polyphaga</taxon>
        <taxon>Cucujiformia</taxon>
        <taxon>Chrysomeloidea</taxon>
        <taxon>Chrysomelidae</taxon>
        <taxon>Galerucinae</taxon>
        <taxon>Diabroticina</taxon>
        <taxon>Diabroticites</taxon>
        <taxon>Diabrotica</taxon>
    </lineage>
</organism>
<evidence type="ECO:0000313" key="7">
    <source>
        <dbReference type="RefSeq" id="XP_028130464.1"/>
    </source>
</evidence>
<proteinExistence type="predicted"/>
<reference evidence="7" key="1">
    <citation type="submission" date="2025-08" db="UniProtKB">
        <authorList>
            <consortium name="RefSeq"/>
        </authorList>
    </citation>
    <scope>IDENTIFICATION</scope>
    <source>
        <tissue evidence="7">Whole insect</tissue>
    </source>
</reference>
<evidence type="ECO:0000256" key="4">
    <source>
        <dbReference type="ARBA" id="ARBA00023125"/>
    </source>
</evidence>
<accession>A0A6P7F460</accession>
<dbReference type="Pfam" id="PF05485">
    <property type="entry name" value="THAP"/>
    <property type="match status" value="1"/>
</dbReference>